<proteinExistence type="predicted"/>
<gene>
    <name evidence="4" type="ORF">EUGRSUZ_H02908</name>
</gene>
<feature type="compositionally biased region" description="Basic and acidic residues" evidence="2">
    <location>
        <begin position="54"/>
        <end position="66"/>
    </location>
</feature>
<dbReference type="InterPro" id="IPR018247">
    <property type="entry name" value="EF_Hand_1_Ca_BS"/>
</dbReference>
<dbReference type="Pfam" id="PF13202">
    <property type="entry name" value="EF-hand_5"/>
    <property type="match status" value="1"/>
</dbReference>
<dbReference type="SMART" id="SM00054">
    <property type="entry name" value="EFh"/>
    <property type="match status" value="2"/>
</dbReference>
<sequence length="309" mass="33866">MAESLEEAKIFSGDGEEIEEEDVEALPTEQTELSKPVSADIDTAKEEEEEEEEKIFSGDGEEREKEDLEAEPTEPTKLSKPVLADIDIAELREAASAHYDGLTDDQKEEATRLFNNMDKNEDGDISIDEFKTFLSVAGLHNVNPDNLFAKLDKDGSKSLSFEELKTFSYVLCHDEYKHLLIDKPSTDVRGQEASIAPGTVRGANDKVRIAPGTARRANDKVSIAPGTVRGANDKVSIAPGTMRGANDKARTAPGTAQGANDKARTAPRMAQGANDKGHKWTKFLPRLYDKFKGTYKLDELGSENSCTIL</sequence>
<dbReference type="SUPFAM" id="SSF47473">
    <property type="entry name" value="EF-hand"/>
    <property type="match status" value="1"/>
</dbReference>
<dbReference type="GO" id="GO:0005783">
    <property type="term" value="C:endoplasmic reticulum"/>
    <property type="evidence" value="ECO:0000318"/>
    <property type="project" value="GO_Central"/>
</dbReference>
<evidence type="ECO:0000313" key="4">
    <source>
        <dbReference type="EMBL" id="KCW60197.1"/>
    </source>
</evidence>
<dbReference type="Gene3D" id="1.10.238.10">
    <property type="entry name" value="EF-hand"/>
    <property type="match status" value="1"/>
</dbReference>
<dbReference type="InterPro" id="IPR002048">
    <property type="entry name" value="EF_hand_dom"/>
</dbReference>
<dbReference type="CDD" id="cd00051">
    <property type="entry name" value="EFh"/>
    <property type="match status" value="1"/>
</dbReference>
<evidence type="ECO:0000256" key="1">
    <source>
        <dbReference type="ARBA" id="ARBA00022837"/>
    </source>
</evidence>
<feature type="compositionally biased region" description="Acidic residues" evidence="2">
    <location>
        <begin position="14"/>
        <end position="24"/>
    </location>
</feature>
<feature type="domain" description="EF-hand" evidence="3">
    <location>
        <begin position="105"/>
        <end position="140"/>
    </location>
</feature>
<feature type="region of interest" description="Disordered" evidence="2">
    <location>
        <begin position="240"/>
        <end position="264"/>
    </location>
</feature>
<keyword evidence="1" id="KW-0106">Calcium</keyword>
<dbReference type="InterPro" id="IPR011992">
    <property type="entry name" value="EF-hand-dom_pair"/>
</dbReference>
<dbReference type="OrthoDB" id="1434170at2759"/>
<dbReference type="PROSITE" id="PS50222">
    <property type="entry name" value="EF_HAND_2"/>
    <property type="match status" value="2"/>
</dbReference>
<feature type="domain" description="EF-hand" evidence="3">
    <location>
        <begin position="145"/>
        <end position="174"/>
    </location>
</feature>
<dbReference type="EMBL" id="KK198760">
    <property type="protein sequence ID" value="KCW60197.1"/>
    <property type="molecule type" value="Genomic_DNA"/>
</dbReference>
<name>A0A059B1S2_EUCGR</name>
<dbReference type="InParanoid" id="A0A059B1S2"/>
<dbReference type="AlphaFoldDB" id="A0A059B1S2"/>
<protein>
    <recommendedName>
        <fullName evidence="3">EF-hand domain-containing protein</fullName>
    </recommendedName>
</protein>
<reference evidence="4" key="1">
    <citation type="submission" date="2013-07" db="EMBL/GenBank/DDBJ databases">
        <title>The genome of Eucalyptus grandis.</title>
        <authorList>
            <person name="Schmutz J."/>
            <person name="Hayes R."/>
            <person name="Myburg A."/>
            <person name="Tuskan G."/>
            <person name="Grattapaglia D."/>
            <person name="Rokhsar D.S."/>
        </authorList>
    </citation>
    <scope>NUCLEOTIDE SEQUENCE</scope>
    <source>
        <tissue evidence="4">Leaf extractions</tissue>
    </source>
</reference>
<organism evidence="4">
    <name type="scientific">Eucalyptus grandis</name>
    <name type="common">Flooded gum</name>
    <dbReference type="NCBI Taxonomy" id="71139"/>
    <lineage>
        <taxon>Eukaryota</taxon>
        <taxon>Viridiplantae</taxon>
        <taxon>Streptophyta</taxon>
        <taxon>Embryophyta</taxon>
        <taxon>Tracheophyta</taxon>
        <taxon>Spermatophyta</taxon>
        <taxon>Magnoliopsida</taxon>
        <taxon>eudicotyledons</taxon>
        <taxon>Gunneridae</taxon>
        <taxon>Pentapetalae</taxon>
        <taxon>rosids</taxon>
        <taxon>malvids</taxon>
        <taxon>Myrtales</taxon>
        <taxon>Myrtaceae</taxon>
        <taxon>Myrtoideae</taxon>
        <taxon>Eucalypteae</taxon>
        <taxon>Eucalyptus</taxon>
    </lineage>
</organism>
<feature type="region of interest" description="Disordered" evidence="2">
    <location>
        <begin position="1"/>
        <end position="77"/>
    </location>
</feature>
<accession>A0A059B1S2</accession>
<dbReference type="Gramene" id="KCW60197">
    <property type="protein sequence ID" value="KCW60197"/>
    <property type="gene ID" value="EUGRSUZ_H02908"/>
</dbReference>
<evidence type="ECO:0000259" key="3">
    <source>
        <dbReference type="PROSITE" id="PS50222"/>
    </source>
</evidence>
<dbReference type="GO" id="GO:0005509">
    <property type="term" value="F:calcium ion binding"/>
    <property type="evidence" value="ECO:0000318"/>
    <property type="project" value="GO_Central"/>
</dbReference>
<dbReference type="PROSITE" id="PS00018">
    <property type="entry name" value="EF_HAND_1"/>
    <property type="match status" value="2"/>
</dbReference>
<evidence type="ECO:0000256" key="2">
    <source>
        <dbReference type="SAM" id="MobiDB-lite"/>
    </source>
</evidence>